<evidence type="ECO:0000256" key="3">
    <source>
        <dbReference type="PROSITE-ProRule" id="PRU00284"/>
    </source>
</evidence>
<dbReference type="InterPro" id="IPR004089">
    <property type="entry name" value="MCPsignal_dom"/>
</dbReference>
<dbReference type="Gene3D" id="6.10.340.10">
    <property type="match status" value="1"/>
</dbReference>
<dbReference type="PANTHER" id="PTHR32089">
    <property type="entry name" value="METHYL-ACCEPTING CHEMOTAXIS PROTEIN MCPB"/>
    <property type="match status" value="1"/>
</dbReference>
<gene>
    <name evidence="8" type="ORF">JK634_07055</name>
</gene>
<dbReference type="PROSITE" id="PS50885">
    <property type="entry name" value="HAMP"/>
    <property type="match status" value="1"/>
</dbReference>
<dbReference type="PROSITE" id="PS50111">
    <property type="entry name" value="CHEMOTAXIS_TRANSDUC_2"/>
    <property type="match status" value="1"/>
</dbReference>
<feature type="coiled-coil region" evidence="4">
    <location>
        <begin position="443"/>
        <end position="470"/>
    </location>
</feature>
<evidence type="ECO:0000259" key="6">
    <source>
        <dbReference type="PROSITE" id="PS50111"/>
    </source>
</evidence>
<dbReference type="AlphaFoldDB" id="A0A937K4I3"/>
<feature type="domain" description="HAMP" evidence="7">
    <location>
        <begin position="298"/>
        <end position="353"/>
    </location>
</feature>
<dbReference type="Gene3D" id="1.10.287.950">
    <property type="entry name" value="Methyl-accepting chemotaxis protein"/>
    <property type="match status" value="1"/>
</dbReference>
<evidence type="ECO:0000256" key="1">
    <source>
        <dbReference type="ARBA" id="ARBA00023224"/>
    </source>
</evidence>
<dbReference type="GO" id="GO:0016020">
    <property type="term" value="C:membrane"/>
    <property type="evidence" value="ECO:0007669"/>
    <property type="project" value="InterPro"/>
</dbReference>
<evidence type="ECO:0000256" key="2">
    <source>
        <dbReference type="ARBA" id="ARBA00029447"/>
    </source>
</evidence>
<comment type="similarity">
    <text evidence="2">Belongs to the methyl-accepting chemotaxis (MCP) protein family.</text>
</comment>
<evidence type="ECO:0000313" key="9">
    <source>
        <dbReference type="Proteomes" id="UP000623681"/>
    </source>
</evidence>
<dbReference type="SMART" id="SM00304">
    <property type="entry name" value="HAMP"/>
    <property type="match status" value="1"/>
</dbReference>
<reference evidence="8" key="1">
    <citation type="submission" date="2021-01" db="EMBL/GenBank/DDBJ databases">
        <title>Genome public.</title>
        <authorList>
            <person name="Liu C."/>
            <person name="Sun Q."/>
        </authorList>
    </citation>
    <scope>NUCLEOTIDE SEQUENCE</scope>
    <source>
        <strain evidence="8">YIM B02565</strain>
    </source>
</reference>
<dbReference type="RefSeq" id="WP_202766941.1">
    <property type="nucleotide sequence ID" value="NZ_JAESWA010000020.1"/>
</dbReference>
<keyword evidence="5" id="KW-1133">Transmembrane helix</keyword>
<dbReference type="SUPFAM" id="SSF58104">
    <property type="entry name" value="Methyl-accepting chemotaxis protein (MCP) signaling domain"/>
    <property type="match status" value="1"/>
</dbReference>
<dbReference type="InterPro" id="IPR003660">
    <property type="entry name" value="HAMP_dom"/>
</dbReference>
<evidence type="ECO:0000256" key="5">
    <source>
        <dbReference type="SAM" id="Phobius"/>
    </source>
</evidence>
<keyword evidence="9" id="KW-1185">Reference proteome</keyword>
<dbReference type="CDD" id="cd12912">
    <property type="entry name" value="PDC2_MCP_like"/>
    <property type="match status" value="1"/>
</dbReference>
<name>A0A937K4I3_9CLOT</name>
<dbReference type="Gene3D" id="3.30.450.20">
    <property type="entry name" value="PAS domain"/>
    <property type="match status" value="1"/>
</dbReference>
<dbReference type="EMBL" id="JAESWA010000020">
    <property type="protein sequence ID" value="MBL4931558.1"/>
    <property type="molecule type" value="Genomic_DNA"/>
</dbReference>
<comment type="caution">
    <text evidence="8">The sequence shown here is derived from an EMBL/GenBank/DDBJ whole genome shotgun (WGS) entry which is preliminary data.</text>
</comment>
<dbReference type="Proteomes" id="UP000623681">
    <property type="component" value="Unassembled WGS sequence"/>
</dbReference>
<keyword evidence="4" id="KW-0175">Coiled coil</keyword>
<sequence>MRLGKTIKVQLLVPIMTIIILLVLGLSYIAMSESKKNISENSKRYLQVLSKEKTNSINSLINENLTNMWGISNNKILKDGDSWELIKNLLESQKKSKDHISIGIADLNGKVTFSDDTTGQIDDMDFFKGALGGQGVVRKAGVDSEGKIIFQYIVPIVADGSISKVLVVNRYEPEIDRIVNKDVMENGTGVIIDSKGNIEVYKDKNKIGKSFGQTIGSSDLVKVQNNMIKGKEGIENYKQDSKTNMIAYGSIKELGWSFGLYLDQEGILKEVRNMTDRLLMVGVIALILAAIVAVIIINVISKKLKRIKKHIESLSNGDLTFEIDEKHLRRNDEIAEIEKAIGTTQGYISDIITLIKSNASIIDEKSEVLSNTSVDFVASTENVANSINNVAEGSKGQADRLSEIVEVVNEFSNDLDGITSQFENINRMTVGIDNKANNSNVSMEKVINSLKELKNTFNNFNEKIQLMNNNMLKVNEMTVMIKGISEQTNLLALNAAIEAASAGEAGRGFAVVADEVRKLAEKSKAASDNIFNIANNILKDTNSISTTSEKMNDELQDQEEAINGSIEAFREISSSIREIAPRIRKVNENVELLNSQKDIIVTKSIEVANISQEISSSAEEISSATQEMTASSQELYATSQELNEMTVVMKENVDIFKV</sequence>
<keyword evidence="5" id="KW-0812">Transmembrane</keyword>
<feature type="transmembrane region" description="Helical" evidence="5">
    <location>
        <begin position="278"/>
        <end position="300"/>
    </location>
</feature>
<protein>
    <submittedName>
        <fullName evidence="8">Methyl-accepting chemotaxis protein</fullName>
    </submittedName>
</protein>
<dbReference type="GO" id="GO:0007165">
    <property type="term" value="P:signal transduction"/>
    <property type="evidence" value="ECO:0007669"/>
    <property type="project" value="UniProtKB-KW"/>
</dbReference>
<dbReference type="PANTHER" id="PTHR32089:SF112">
    <property type="entry name" value="LYSOZYME-LIKE PROTEIN-RELATED"/>
    <property type="match status" value="1"/>
</dbReference>
<feature type="transmembrane region" description="Helical" evidence="5">
    <location>
        <begin position="12"/>
        <end position="31"/>
    </location>
</feature>
<dbReference type="SMART" id="SM00283">
    <property type="entry name" value="MA"/>
    <property type="match status" value="1"/>
</dbReference>
<keyword evidence="1 3" id="KW-0807">Transducer</keyword>
<keyword evidence="5" id="KW-0472">Membrane</keyword>
<feature type="domain" description="Methyl-accepting transducer" evidence="6">
    <location>
        <begin position="372"/>
        <end position="629"/>
    </location>
</feature>
<evidence type="ECO:0000256" key="4">
    <source>
        <dbReference type="SAM" id="Coils"/>
    </source>
</evidence>
<evidence type="ECO:0000313" key="8">
    <source>
        <dbReference type="EMBL" id="MBL4931558.1"/>
    </source>
</evidence>
<organism evidence="8 9">
    <name type="scientific">Clostridium paridis</name>
    <dbReference type="NCBI Taxonomy" id="2803863"/>
    <lineage>
        <taxon>Bacteria</taxon>
        <taxon>Bacillati</taxon>
        <taxon>Bacillota</taxon>
        <taxon>Clostridia</taxon>
        <taxon>Eubacteriales</taxon>
        <taxon>Clostridiaceae</taxon>
        <taxon>Clostridium</taxon>
    </lineage>
</organism>
<dbReference type="Pfam" id="PF00015">
    <property type="entry name" value="MCPsignal"/>
    <property type="match status" value="1"/>
</dbReference>
<evidence type="ECO:0000259" key="7">
    <source>
        <dbReference type="PROSITE" id="PS50885"/>
    </source>
</evidence>
<proteinExistence type="inferred from homology"/>
<accession>A0A937K4I3</accession>